<evidence type="ECO:0000313" key="2">
    <source>
        <dbReference type="EMBL" id="NDP48484.1"/>
    </source>
</evidence>
<evidence type="ECO:0000259" key="1">
    <source>
        <dbReference type="Pfam" id="PF02498"/>
    </source>
</evidence>
<name>A0A7C9NZV0_9PROT</name>
<protein>
    <submittedName>
        <fullName evidence="2">DNA damage-inducible protein D</fullName>
    </submittedName>
</protein>
<proteinExistence type="predicted"/>
<evidence type="ECO:0000313" key="3">
    <source>
        <dbReference type="Proteomes" id="UP000483432"/>
    </source>
</evidence>
<dbReference type="AlphaFoldDB" id="A0A7C9NZV0"/>
<reference evidence="2 3" key="1">
    <citation type="submission" date="2019-09" db="EMBL/GenBank/DDBJ databases">
        <title>H2 Metabolism Revealed by Metagenomic Analysis in Subglacial Sediment of East Antarctica.</title>
        <authorList>
            <person name="Yang Z."/>
            <person name="Zhang Y."/>
            <person name="Lv Y."/>
            <person name="Yan W."/>
            <person name="Xiao X."/>
            <person name="Sun B."/>
            <person name="Ma H."/>
        </authorList>
    </citation>
    <scope>NUCLEOTIDE SEQUENCE [LARGE SCALE GENOMIC DNA]</scope>
    <source>
        <strain evidence="2">Bin2_2</strain>
    </source>
</reference>
<dbReference type="NCBIfam" id="NF008573">
    <property type="entry name" value="PRK11525.1"/>
    <property type="match status" value="1"/>
</dbReference>
<dbReference type="InterPro" id="IPR003497">
    <property type="entry name" value="BRO_N_domain"/>
</dbReference>
<dbReference type="Proteomes" id="UP000483432">
    <property type="component" value="Unassembled WGS sequence"/>
</dbReference>
<feature type="domain" description="Bro-N" evidence="1">
    <location>
        <begin position="19"/>
        <end position="115"/>
    </location>
</feature>
<organism evidence="2 3">
    <name type="scientific">Sulfuriferula multivorans</name>
    <dbReference type="NCBI Taxonomy" id="1559896"/>
    <lineage>
        <taxon>Bacteria</taxon>
        <taxon>Pseudomonadati</taxon>
        <taxon>Pseudomonadota</taxon>
        <taxon>Betaproteobacteria</taxon>
        <taxon>Nitrosomonadales</taxon>
        <taxon>Sulfuricellaceae</taxon>
        <taxon>Sulfuriferula</taxon>
    </lineage>
</organism>
<sequence>MANKELPSIGGKSFEGLKQVNDHDAEYWSARDLQALLGYSQWRRFEDAILRARTSCEQSGNEPDYHFAGAGKMIGVGKGGVREVGDYQLSRFACYLIAQNGDPRKPEIAQAQKYFAIQTRRQELSEQLAADIERLELRKQTSEEFKALSGAAQQAGVQSRMFGIFHDAGYKGLYGGLGNEQIKARKNIPAKEQLMDRMNATELAANQFRMTQARDKLAREGIRDPQQAIRAHEQVGQEVRTAIERIGGERPENIPAAEPIKDVEKRIKMATPRLKLDARDAGGLLGDTIQNKKGT</sequence>
<gene>
    <name evidence="2" type="primary">dinD</name>
    <name evidence="2" type="ORF">GZ085_08875</name>
</gene>
<comment type="caution">
    <text evidence="2">The sequence shown here is derived from an EMBL/GenBank/DDBJ whole genome shotgun (WGS) entry which is preliminary data.</text>
</comment>
<accession>A0A7C9NZV0</accession>
<dbReference type="EMBL" id="JAAFGW010000121">
    <property type="protein sequence ID" value="NDP48484.1"/>
    <property type="molecule type" value="Genomic_DNA"/>
</dbReference>
<dbReference type="Pfam" id="PF02498">
    <property type="entry name" value="Bro-N"/>
    <property type="match status" value="1"/>
</dbReference>